<evidence type="ECO:0000256" key="1">
    <source>
        <dbReference type="ARBA" id="ARBA00001947"/>
    </source>
</evidence>
<evidence type="ECO:0000256" key="2">
    <source>
        <dbReference type="ARBA" id="ARBA00004514"/>
    </source>
</evidence>
<feature type="region of interest" description="Disordered" evidence="12">
    <location>
        <begin position="299"/>
        <end position="393"/>
    </location>
</feature>
<comment type="similarity">
    <text evidence="3 11">Belongs to the peptidase M14 family.</text>
</comment>
<evidence type="ECO:0000256" key="4">
    <source>
        <dbReference type="ARBA" id="ARBA00022645"/>
    </source>
</evidence>
<evidence type="ECO:0000313" key="15">
    <source>
        <dbReference type="EMBL" id="KAF3689038.1"/>
    </source>
</evidence>
<reference evidence="16" key="2">
    <citation type="submission" date="2019-02" db="EMBL/GenBank/DDBJ databases">
        <title>Opniocepnalus argus Var Kimnra genome.</title>
        <authorList>
            <person name="Zhou C."/>
            <person name="Xiao S."/>
        </authorList>
    </citation>
    <scope>NUCLEOTIDE SEQUENCE [LARGE SCALE GENOMIC DNA]</scope>
</reference>
<feature type="compositionally biased region" description="Polar residues" evidence="12">
    <location>
        <begin position="315"/>
        <end position="329"/>
    </location>
</feature>
<feature type="region of interest" description="Disordered" evidence="12">
    <location>
        <begin position="1"/>
        <end position="98"/>
    </location>
</feature>
<dbReference type="InterPro" id="IPR040626">
    <property type="entry name" value="Pepdidase_M14_N"/>
</dbReference>
<dbReference type="EMBL" id="CM015715">
    <property type="protein sequence ID" value="KAF3689038.1"/>
    <property type="molecule type" value="Genomic_DNA"/>
</dbReference>
<dbReference type="InterPro" id="IPR036020">
    <property type="entry name" value="WW_dom_sf"/>
</dbReference>
<dbReference type="PANTHER" id="PTHR46697">
    <property type="entry name" value="FORMIN-BINDING PROTEIN 4"/>
    <property type="match status" value="1"/>
</dbReference>
<feature type="compositionally biased region" description="Basic and acidic residues" evidence="12">
    <location>
        <begin position="46"/>
        <end position="57"/>
    </location>
</feature>
<feature type="compositionally biased region" description="Polar residues" evidence="12">
    <location>
        <begin position="411"/>
        <end position="432"/>
    </location>
</feature>
<dbReference type="Gene3D" id="2.20.70.10">
    <property type="match status" value="2"/>
</dbReference>
<feature type="region of interest" description="Disordered" evidence="12">
    <location>
        <begin position="1413"/>
        <end position="1476"/>
    </location>
</feature>
<dbReference type="Pfam" id="PF00246">
    <property type="entry name" value="Peptidase_M14"/>
    <property type="match status" value="1"/>
</dbReference>
<dbReference type="GO" id="GO:0005829">
    <property type="term" value="C:cytosol"/>
    <property type="evidence" value="ECO:0007669"/>
    <property type="project" value="UniProtKB-SubCell"/>
</dbReference>
<feature type="compositionally biased region" description="Polar residues" evidence="12">
    <location>
        <begin position="87"/>
        <end position="98"/>
    </location>
</feature>
<feature type="compositionally biased region" description="Polar residues" evidence="12">
    <location>
        <begin position="1444"/>
        <end position="1460"/>
    </location>
</feature>
<dbReference type="Gene3D" id="2.60.40.3120">
    <property type="match status" value="1"/>
</dbReference>
<keyword evidence="9" id="KW-0482">Metalloprotease</keyword>
<feature type="region of interest" description="Disordered" evidence="12">
    <location>
        <begin position="118"/>
        <end position="157"/>
    </location>
</feature>
<dbReference type="InterPro" id="IPR053076">
    <property type="entry name" value="WW_domain_protein"/>
</dbReference>
<feature type="region of interest" description="Disordered" evidence="12">
    <location>
        <begin position="406"/>
        <end position="462"/>
    </location>
</feature>
<feature type="region of interest" description="Disordered" evidence="12">
    <location>
        <begin position="722"/>
        <end position="817"/>
    </location>
</feature>
<keyword evidence="16" id="KW-1185">Reference proteome</keyword>
<proteinExistence type="inferred from homology"/>
<dbReference type="FunFam" id="3.40.630.10:FF:000011">
    <property type="entry name" value="cytosolic carboxypeptidase 2 isoform X1"/>
    <property type="match status" value="1"/>
</dbReference>
<gene>
    <name evidence="15" type="ORF">EXN66_Car004710</name>
</gene>
<dbReference type="PANTHER" id="PTHR46697:SF1">
    <property type="entry name" value="FORMIN-BINDING PROTEIN 4"/>
    <property type="match status" value="1"/>
</dbReference>
<reference evidence="15 16" key="1">
    <citation type="submission" date="2019-02" db="EMBL/GenBank/DDBJ databases">
        <title>Opniocepnalus argus genome.</title>
        <authorList>
            <person name="Zhou C."/>
            <person name="Xiao S."/>
        </authorList>
    </citation>
    <scope>NUCLEOTIDE SEQUENCE [LARGE SCALE GENOMIC DNA]</scope>
    <source>
        <strain evidence="15">OARG1902GOOAL</strain>
        <tissue evidence="15">Muscle</tissue>
    </source>
</reference>
<dbReference type="GO" id="GO:0008270">
    <property type="term" value="F:zinc ion binding"/>
    <property type="evidence" value="ECO:0007669"/>
    <property type="project" value="InterPro"/>
</dbReference>
<organism evidence="15 16">
    <name type="scientific">Channa argus</name>
    <name type="common">Northern snakehead</name>
    <name type="synonym">Ophicephalus argus</name>
    <dbReference type="NCBI Taxonomy" id="215402"/>
    <lineage>
        <taxon>Eukaryota</taxon>
        <taxon>Metazoa</taxon>
        <taxon>Chordata</taxon>
        <taxon>Craniata</taxon>
        <taxon>Vertebrata</taxon>
        <taxon>Euteleostomi</taxon>
        <taxon>Actinopterygii</taxon>
        <taxon>Neopterygii</taxon>
        <taxon>Teleostei</taxon>
        <taxon>Neoteleostei</taxon>
        <taxon>Acanthomorphata</taxon>
        <taxon>Anabantaria</taxon>
        <taxon>Anabantiformes</taxon>
        <taxon>Channoidei</taxon>
        <taxon>Channidae</taxon>
        <taxon>Channa</taxon>
    </lineage>
</organism>
<evidence type="ECO:0000256" key="3">
    <source>
        <dbReference type="ARBA" id="ARBA00005988"/>
    </source>
</evidence>
<feature type="active site" description="Proton donor/acceptor" evidence="11">
    <location>
        <position position="1346"/>
    </location>
</feature>
<dbReference type="Proteomes" id="UP000503349">
    <property type="component" value="Chromosome 4"/>
</dbReference>
<accession>A0A6G1PGA6</accession>
<evidence type="ECO:0000256" key="11">
    <source>
        <dbReference type="PROSITE-ProRule" id="PRU01379"/>
    </source>
</evidence>
<comment type="cofactor">
    <cofactor evidence="1">
        <name>Zn(2+)</name>
        <dbReference type="ChEBI" id="CHEBI:29105"/>
    </cofactor>
</comment>
<feature type="compositionally biased region" description="Acidic residues" evidence="12">
    <location>
        <begin position="299"/>
        <end position="308"/>
    </location>
</feature>
<evidence type="ECO:0000256" key="7">
    <source>
        <dbReference type="ARBA" id="ARBA00022801"/>
    </source>
</evidence>
<feature type="compositionally biased region" description="Acidic residues" evidence="12">
    <location>
        <begin position="342"/>
        <end position="353"/>
    </location>
</feature>
<dbReference type="PROSITE" id="PS52035">
    <property type="entry name" value="PEPTIDASE_M14"/>
    <property type="match status" value="1"/>
</dbReference>
<dbReference type="Gene3D" id="3.40.630.10">
    <property type="entry name" value="Zn peptidases"/>
    <property type="match status" value="1"/>
</dbReference>
<dbReference type="PROSITE" id="PS01159">
    <property type="entry name" value="WW_DOMAIN_1"/>
    <property type="match status" value="1"/>
</dbReference>
<dbReference type="SUPFAM" id="SSF53187">
    <property type="entry name" value="Zn-dependent exopeptidases"/>
    <property type="match status" value="1"/>
</dbReference>
<feature type="compositionally biased region" description="Basic and acidic residues" evidence="12">
    <location>
        <begin position="1461"/>
        <end position="1471"/>
    </location>
</feature>
<dbReference type="PROSITE" id="PS50020">
    <property type="entry name" value="WW_DOMAIN_2"/>
    <property type="match status" value="2"/>
</dbReference>
<feature type="compositionally biased region" description="Basic and acidic residues" evidence="12">
    <location>
        <begin position="357"/>
        <end position="369"/>
    </location>
</feature>
<evidence type="ECO:0000259" key="13">
    <source>
        <dbReference type="PROSITE" id="PS50020"/>
    </source>
</evidence>
<dbReference type="CDD" id="cd00201">
    <property type="entry name" value="WW"/>
    <property type="match status" value="2"/>
</dbReference>
<feature type="compositionally biased region" description="Pro residues" evidence="12">
    <location>
        <begin position="722"/>
        <end position="754"/>
    </location>
</feature>
<evidence type="ECO:0000256" key="9">
    <source>
        <dbReference type="ARBA" id="ARBA00023049"/>
    </source>
</evidence>
<feature type="compositionally biased region" description="Pro residues" evidence="12">
    <location>
        <begin position="593"/>
        <end position="626"/>
    </location>
</feature>
<feature type="compositionally biased region" description="Basic and acidic residues" evidence="12">
    <location>
        <begin position="437"/>
        <end position="462"/>
    </location>
</feature>
<feature type="compositionally biased region" description="Acidic residues" evidence="12">
    <location>
        <begin position="627"/>
        <end position="644"/>
    </location>
</feature>
<dbReference type="CDD" id="cd06907">
    <property type="entry name" value="M14_AGBL2-3_like"/>
    <property type="match status" value="1"/>
</dbReference>
<feature type="domain" description="WW" evidence="13">
    <location>
        <begin position="176"/>
        <end position="204"/>
    </location>
</feature>
<keyword evidence="7" id="KW-0378">Hydrolase</keyword>
<comment type="subcellular location">
    <subcellularLocation>
        <location evidence="2">Cytoplasm</location>
        <location evidence="2">Cytosol</location>
    </subcellularLocation>
</comment>
<feature type="compositionally biased region" description="Basic residues" evidence="12">
    <location>
        <begin position="766"/>
        <end position="778"/>
    </location>
</feature>
<evidence type="ECO:0000259" key="14">
    <source>
        <dbReference type="PROSITE" id="PS52035"/>
    </source>
</evidence>
<dbReference type="SUPFAM" id="SSF51045">
    <property type="entry name" value="WW domain"/>
    <property type="match status" value="2"/>
</dbReference>
<dbReference type="FunFam" id="2.20.70.10:FF:000056">
    <property type="entry name" value="Formin binding protein 4"/>
    <property type="match status" value="1"/>
</dbReference>
<dbReference type="Pfam" id="PF00397">
    <property type="entry name" value="WW"/>
    <property type="match status" value="1"/>
</dbReference>
<evidence type="ECO:0000256" key="5">
    <source>
        <dbReference type="ARBA" id="ARBA00022670"/>
    </source>
</evidence>
<evidence type="ECO:0000256" key="10">
    <source>
        <dbReference type="ARBA" id="ARBA00029302"/>
    </source>
</evidence>
<name>A0A6G1PGA6_CHAAH</name>
<feature type="region of interest" description="Disordered" evidence="12">
    <location>
        <begin position="523"/>
        <end position="688"/>
    </location>
</feature>
<protein>
    <submittedName>
        <fullName evidence="15">Cytosolic carboxypeptidase 2</fullName>
    </submittedName>
</protein>
<feature type="compositionally biased region" description="Low complexity" evidence="12">
    <location>
        <begin position="1421"/>
        <end position="1438"/>
    </location>
</feature>
<evidence type="ECO:0000256" key="8">
    <source>
        <dbReference type="ARBA" id="ARBA00022833"/>
    </source>
</evidence>
<dbReference type="SMART" id="SM00456">
    <property type="entry name" value="WW"/>
    <property type="match status" value="2"/>
</dbReference>
<dbReference type="GO" id="GO:0004181">
    <property type="term" value="F:metallocarboxypeptidase activity"/>
    <property type="evidence" value="ECO:0007669"/>
    <property type="project" value="InterPro"/>
</dbReference>
<keyword evidence="4 15" id="KW-0121">Carboxypeptidase</keyword>
<evidence type="ECO:0000256" key="12">
    <source>
        <dbReference type="SAM" id="MobiDB-lite"/>
    </source>
</evidence>
<feature type="domain" description="WW" evidence="13">
    <location>
        <begin position="502"/>
        <end position="536"/>
    </location>
</feature>
<feature type="compositionally biased region" description="Basic and acidic residues" evidence="12">
    <location>
        <begin position="799"/>
        <end position="817"/>
    </location>
</feature>
<feature type="domain" description="Peptidase M14" evidence="14">
    <location>
        <begin position="1111"/>
        <end position="1382"/>
    </location>
</feature>
<keyword evidence="5" id="KW-0645">Protease</keyword>
<sequence>MGKKSRLTGGAVGRRTILQLSPPGLRGGNTGEREEAPSGSDDEQEGDGHKFLRERRTNMKAPAVKATEGLSLLGAYEDSDEEDAGETQRSAASQHNQSADIDSTLANFMAEIDAITTHPSSDDATSHPSVVTTTPPRPEINTQQSAASEEKNHQSTEFEYNTQYSLAGVGVEMGDWQEVWDENSGCYYYWNTLTNEVSWELPHYLADQVQSLGQYSNSVNGNGTAHTGYCTEENTASGGAPISVKETKVKEVMESVVGLTSEEEERSGVAASLLAPLIPSEVKETEEKWRRRLLKGLDEPENSLDSDGDGVQLVGSPSTPLQDSETVPTLQKEKMQSGENSNAEEEMEEDTVELELALERKKAELRALEEGDMSAGGSSPSSETSQDAAGSRGLLLKKKRWKTAFPCAASPDSNSRGSDPQDNTETTLSKVINSIAEGKDKETDNSEEKLSVKEEVETPELKVETPELKTRIADWREGALNGVYLRRRLQEAAEHIKYYELNATPKGWSCHWDREHRRYFYVKDRTGDSQWDFPTEEDKEEDPKNSPCSQAQTSSQEDNKTSSASGETEAGTSTYDAAAPPAPSQPSVLWSPSQPPLPDSPPPPSNYPPPPPLPPDSPPPPPPPPDSDGEIMEVEMEMDDDNDGEPPAPGTEEDGSGRPLAPGTGNSKTVESSGPLMKGQKRKASQLNKAITIGSSPILYTQPAATAAHLMSATAYWGVPAVPAPLVPCEPPIPPVPALPPQPPLPPSQPPSEPPGAKGQPTDKTKKVKKDKTKKSKTKMPSLVKKWQSIQKELDEEEKSSSSDEDREQLNKKNIEEWKQQQLVTGKASKNANFEALPENWRERLKKRKMMNSTQTLRTRQLLIGFDGGRPILSLRAPQDLVNFTSISCPRWPIECEVTSDVIHHIEWDPPEPEPFYQPTGHEKISMLAGEEQGKVVYCIDHATKNPFFTCSRVGGSRGPLKPATYDINQSDFTLEFESRFESGNLQKAVQVGVNDYELTLRTDLYTRKHTQWFYFRVRNMKAGVTYRFTIVNFMKSSSLYSQGMRPLLYSERAAKEKAVGWHRAGSDIRYYRNCNQNTKDKNGEVITLYSLTWTLEFPYESDTCYLAHSYPYTYSHLQRYLMRISSNPAVASYCKLRVLCHSLAGNALYMMTITSRGVSRVEGRDKKAVVVTARVHPGETNGSWIMEGFLDFLLGDSEDAQLLRDNFIFKVVPMLNPDGVVVGNYRCSLAGTDLNRNYRTLLRDSFPCVWHTRKMVERLMAETDVILYCDFHGHNRKNNVFMYGCNNRGDTSLKLHERVFPLMMSKNASNKFSFRSCKFRVQKSKEGTGRIAMWKLGIRNSYTMEATFGGSTLGDRKGTHFTTQDLKSMGFYFCDTLLDYCDPDQTKVTYCLEELAASLTKEVRERLGKDLGTDSNFSVSDLETSTSGSNSSDSDGLPVHLLNQPQTVQTKESSLPQDNTIKESPPEKPCGRHRKKWQVNGLIKRAVPPSPTHPDEVSQVTLWQGPRLCEPVKFRLSKEALEDKNLKVDFPRVEAFNTDDDGTSRATELPPL</sequence>
<evidence type="ECO:0000313" key="16">
    <source>
        <dbReference type="Proteomes" id="UP000503349"/>
    </source>
</evidence>
<dbReference type="InterPro" id="IPR001202">
    <property type="entry name" value="WW_dom"/>
</dbReference>
<comment type="catalytic activity">
    <reaction evidence="10">
        <text>(L-glutamyl)(n+1)-gamma-L-glutamyl-L-glutamyl-[protein] + H2O = (L-glutamyl)(n)-gamma-L-glutamyl-L-glutamyl-[protein] + L-glutamate</text>
        <dbReference type="Rhea" id="RHEA:60004"/>
        <dbReference type="Rhea" id="RHEA-COMP:15519"/>
        <dbReference type="Rhea" id="RHEA-COMP:15675"/>
        <dbReference type="ChEBI" id="CHEBI:15377"/>
        <dbReference type="ChEBI" id="CHEBI:29985"/>
        <dbReference type="ChEBI" id="CHEBI:143623"/>
    </reaction>
    <physiologicalReaction direction="left-to-right" evidence="10">
        <dbReference type="Rhea" id="RHEA:60005"/>
    </physiologicalReaction>
</comment>
<dbReference type="Pfam" id="PF18027">
    <property type="entry name" value="Pepdidase_M14_N"/>
    <property type="match status" value="1"/>
</dbReference>
<dbReference type="GO" id="GO:0006508">
    <property type="term" value="P:proteolysis"/>
    <property type="evidence" value="ECO:0007669"/>
    <property type="project" value="UniProtKB-KW"/>
</dbReference>
<dbReference type="InterPro" id="IPR000834">
    <property type="entry name" value="Peptidase_M14"/>
</dbReference>
<keyword evidence="6" id="KW-0479">Metal-binding</keyword>
<feature type="compositionally biased region" description="Low complexity" evidence="12">
    <location>
        <begin position="373"/>
        <end position="385"/>
    </location>
</feature>
<feature type="compositionally biased region" description="Polar residues" evidence="12">
    <location>
        <begin position="546"/>
        <end position="575"/>
    </location>
</feature>
<evidence type="ECO:0000256" key="6">
    <source>
        <dbReference type="ARBA" id="ARBA00022723"/>
    </source>
</evidence>
<keyword evidence="8" id="KW-0862">Zinc</keyword>